<name>A0A1R1EZQ4_9BACL</name>
<dbReference type="Gene3D" id="3.90.25.10">
    <property type="entry name" value="UDP-galactose 4-epimerase, domain 1"/>
    <property type="match status" value="1"/>
</dbReference>
<dbReference type="AlphaFoldDB" id="A0A1R1EZQ4"/>
<dbReference type="STRING" id="297318.BK138_01315"/>
<dbReference type="InterPro" id="IPR051604">
    <property type="entry name" value="Ergot_Alk_Oxidoreductase"/>
</dbReference>
<comment type="caution">
    <text evidence="1">The sequence shown here is derived from an EMBL/GenBank/DDBJ whole genome shotgun (WGS) entry which is preliminary data.</text>
</comment>
<reference evidence="1 2" key="1">
    <citation type="submission" date="2016-11" db="EMBL/GenBank/DDBJ databases">
        <title>Paenibacillus species isolates.</title>
        <authorList>
            <person name="Beno S.M."/>
        </authorList>
    </citation>
    <scope>NUCLEOTIDE SEQUENCE [LARGE SCALE GENOMIC DNA]</scope>
    <source>
        <strain evidence="1 2">FSL R5-0378</strain>
    </source>
</reference>
<evidence type="ECO:0000313" key="1">
    <source>
        <dbReference type="EMBL" id="OMF57288.1"/>
    </source>
</evidence>
<evidence type="ECO:0000313" key="2">
    <source>
        <dbReference type="Proteomes" id="UP000187172"/>
    </source>
</evidence>
<evidence type="ECO:0008006" key="3">
    <source>
        <dbReference type="Google" id="ProtNLM"/>
    </source>
</evidence>
<gene>
    <name evidence="1" type="ORF">BK138_01315</name>
</gene>
<sequence>MHRKGMEKQDNLAVLGPEDLSCEDMAKLLTEALGTPIRFEQMALDSYKHLFLGVGYTEAMSERMMDMDIAGADGIFNALHRTPENTSPTSFCHWAETVLKPAFDAI</sequence>
<dbReference type="PANTHER" id="PTHR43162:SF1">
    <property type="entry name" value="PRESTALK A DIFFERENTIATION PROTEIN A"/>
    <property type="match status" value="1"/>
</dbReference>
<protein>
    <recommendedName>
        <fullName evidence="3">NmrA-like domain-containing protein</fullName>
    </recommendedName>
</protein>
<accession>A0A1R1EZQ4</accession>
<proteinExistence type="predicted"/>
<dbReference type="PANTHER" id="PTHR43162">
    <property type="match status" value="1"/>
</dbReference>
<keyword evidence="2" id="KW-1185">Reference proteome</keyword>
<dbReference type="EMBL" id="MRTP01000001">
    <property type="protein sequence ID" value="OMF57288.1"/>
    <property type="molecule type" value="Genomic_DNA"/>
</dbReference>
<organism evidence="1 2">
    <name type="scientific">Paenibacillus rhizosphaerae</name>
    <dbReference type="NCBI Taxonomy" id="297318"/>
    <lineage>
        <taxon>Bacteria</taxon>
        <taxon>Bacillati</taxon>
        <taxon>Bacillota</taxon>
        <taxon>Bacilli</taxon>
        <taxon>Bacillales</taxon>
        <taxon>Paenibacillaceae</taxon>
        <taxon>Paenibacillus</taxon>
    </lineage>
</organism>
<dbReference type="Proteomes" id="UP000187172">
    <property type="component" value="Unassembled WGS sequence"/>
</dbReference>